<evidence type="ECO:0000256" key="1">
    <source>
        <dbReference type="ARBA" id="ARBA00010688"/>
    </source>
</evidence>
<dbReference type="Gene3D" id="3.40.1190.20">
    <property type="match status" value="1"/>
</dbReference>
<feature type="domain" description="Carbohydrate kinase PfkB" evidence="6">
    <location>
        <begin position="13"/>
        <end position="294"/>
    </location>
</feature>
<dbReference type="EMBL" id="DXGC01000005">
    <property type="protein sequence ID" value="HIW90133.1"/>
    <property type="molecule type" value="Genomic_DNA"/>
</dbReference>
<name>A0A9D1UJX4_9CORY</name>
<comment type="caution">
    <text evidence="7">The sequence shown here is derived from an EMBL/GenBank/DDBJ whole genome shotgun (WGS) entry which is preliminary data.</text>
</comment>
<evidence type="ECO:0000256" key="2">
    <source>
        <dbReference type="ARBA" id="ARBA00022679"/>
    </source>
</evidence>
<dbReference type="Pfam" id="PF00294">
    <property type="entry name" value="PfkB"/>
    <property type="match status" value="1"/>
</dbReference>
<sequence>MNTRIAVIGEALVDIVADGEAHVGGSPLNVAVGLGRLGLSSYLHTRIGRDHYGEMITRKLSDEGVTVPAGSIIDGRTSTATVTLDSEGTASYEFDLTWTLSELGAQIVPDASVVHTGSIGAVLEPGGTVARSIVGSAPPGVLRSYDPNARPDIMGDADKARTAIRTLASSCHVVKFSDEDAEWIGGDTGATPDEVLASIAASGPRFTVMTRGAHGCTAIVDGETYEHPGREVTVADTIGAGDAFMSGLLFALVRDGSDRVLVEGKELSADLVDSALDTAMSCATIAVSRSGAEPPHAIDLSRS</sequence>
<keyword evidence="5" id="KW-0067">ATP-binding</keyword>
<keyword evidence="4 7" id="KW-0418">Kinase</keyword>
<dbReference type="Proteomes" id="UP000824190">
    <property type="component" value="Unassembled WGS sequence"/>
</dbReference>
<evidence type="ECO:0000259" key="6">
    <source>
        <dbReference type="Pfam" id="PF00294"/>
    </source>
</evidence>
<protein>
    <submittedName>
        <fullName evidence="7">Carbohydrate kinase</fullName>
    </submittedName>
</protein>
<dbReference type="GO" id="GO:0016301">
    <property type="term" value="F:kinase activity"/>
    <property type="evidence" value="ECO:0007669"/>
    <property type="project" value="UniProtKB-KW"/>
</dbReference>
<evidence type="ECO:0000313" key="7">
    <source>
        <dbReference type="EMBL" id="HIW90133.1"/>
    </source>
</evidence>
<dbReference type="PANTHER" id="PTHR43085">
    <property type="entry name" value="HEXOKINASE FAMILY MEMBER"/>
    <property type="match status" value="1"/>
</dbReference>
<evidence type="ECO:0000256" key="3">
    <source>
        <dbReference type="ARBA" id="ARBA00022741"/>
    </source>
</evidence>
<dbReference type="CDD" id="cd01167">
    <property type="entry name" value="bac_FRK"/>
    <property type="match status" value="1"/>
</dbReference>
<dbReference type="InterPro" id="IPR011611">
    <property type="entry name" value="PfkB_dom"/>
</dbReference>
<dbReference type="InterPro" id="IPR050306">
    <property type="entry name" value="PfkB_Carbo_kinase"/>
</dbReference>
<keyword evidence="3" id="KW-0547">Nucleotide-binding</keyword>
<keyword evidence="2" id="KW-0808">Transferase</keyword>
<dbReference type="GO" id="GO:0005524">
    <property type="term" value="F:ATP binding"/>
    <property type="evidence" value="ECO:0007669"/>
    <property type="project" value="UniProtKB-KW"/>
</dbReference>
<dbReference type="PROSITE" id="PS00584">
    <property type="entry name" value="PFKB_KINASES_2"/>
    <property type="match status" value="1"/>
</dbReference>
<gene>
    <name evidence="7" type="ORF">H9870_00460</name>
</gene>
<dbReference type="AlphaFoldDB" id="A0A9D1UJX4"/>
<dbReference type="PROSITE" id="PS00583">
    <property type="entry name" value="PFKB_KINASES_1"/>
    <property type="match status" value="1"/>
</dbReference>
<organism evidence="7 8">
    <name type="scientific">Candidatus Corynebacterium avicola</name>
    <dbReference type="NCBI Taxonomy" id="2838527"/>
    <lineage>
        <taxon>Bacteria</taxon>
        <taxon>Bacillati</taxon>
        <taxon>Actinomycetota</taxon>
        <taxon>Actinomycetes</taxon>
        <taxon>Mycobacteriales</taxon>
        <taxon>Corynebacteriaceae</taxon>
        <taxon>Corynebacterium</taxon>
    </lineage>
</organism>
<reference evidence="7" key="1">
    <citation type="journal article" date="2021" name="PeerJ">
        <title>Extensive microbial diversity within the chicken gut microbiome revealed by metagenomics and culture.</title>
        <authorList>
            <person name="Gilroy R."/>
            <person name="Ravi A."/>
            <person name="Getino M."/>
            <person name="Pursley I."/>
            <person name="Horton D.L."/>
            <person name="Alikhan N.F."/>
            <person name="Baker D."/>
            <person name="Gharbi K."/>
            <person name="Hall N."/>
            <person name="Watson M."/>
            <person name="Adriaenssens E.M."/>
            <person name="Foster-Nyarko E."/>
            <person name="Jarju S."/>
            <person name="Secka A."/>
            <person name="Antonio M."/>
            <person name="Oren A."/>
            <person name="Chaudhuri R.R."/>
            <person name="La Ragione R."/>
            <person name="Hildebrand F."/>
            <person name="Pallen M.J."/>
        </authorList>
    </citation>
    <scope>NUCLEOTIDE SEQUENCE</scope>
    <source>
        <strain evidence="7">CHK32-1732</strain>
    </source>
</reference>
<reference evidence="7" key="2">
    <citation type="submission" date="2021-04" db="EMBL/GenBank/DDBJ databases">
        <authorList>
            <person name="Gilroy R."/>
        </authorList>
    </citation>
    <scope>NUCLEOTIDE SEQUENCE</scope>
    <source>
        <strain evidence="7">CHK32-1732</strain>
    </source>
</reference>
<dbReference type="SUPFAM" id="SSF53613">
    <property type="entry name" value="Ribokinase-like"/>
    <property type="match status" value="1"/>
</dbReference>
<dbReference type="PANTHER" id="PTHR43085:SF1">
    <property type="entry name" value="PSEUDOURIDINE KINASE-RELATED"/>
    <property type="match status" value="1"/>
</dbReference>
<comment type="similarity">
    <text evidence="1">Belongs to the carbohydrate kinase PfkB family.</text>
</comment>
<dbReference type="InterPro" id="IPR029056">
    <property type="entry name" value="Ribokinase-like"/>
</dbReference>
<evidence type="ECO:0000256" key="5">
    <source>
        <dbReference type="ARBA" id="ARBA00022840"/>
    </source>
</evidence>
<proteinExistence type="inferred from homology"/>
<accession>A0A9D1UJX4</accession>
<evidence type="ECO:0000256" key="4">
    <source>
        <dbReference type="ARBA" id="ARBA00022777"/>
    </source>
</evidence>
<evidence type="ECO:0000313" key="8">
    <source>
        <dbReference type="Proteomes" id="UP000824190"/>
    </source>
</evidence>
<dbReference type="InterPro" id="IPR002173">
    <property type="entry name" value="Carboh/pur_kinase_PfkB_CS"/>
</dbReference>